<evidence type="ECO:0000259" key="1">
    <source>
        <dbReference type="Pfam" id="PF00535"/>
    </source>
</evidence>
<organism evidence="2">
    <name type="scientific">uncultured Alphaproteobacteria bacterium</name>
    <dbReference type="NCBI Taxonomy" id="91750"/>
    <lineage>
        <taxon>Bacteria</taxon>
        <taxon>Pseudomonadati</taxon>
        <taxon>Pseudomonadota</taxon>
        <taxon>Alphaproteobacteria</taxon>
        <taxon>environmental samples</taxon>
    </lineage>
</organism>
<feature type="domain" description="Glycosyltransferase 2-like" evidence="1">
    <location>
        <begin position="23"/>
        <end position="138"/>
    </location>
</feature>
<dbReference type="AlphaFoldDB" id="A0A212KD83"/>
<name>A0A212KD83_9PROT</name>
<gene>
    <name evidence="2" type="ORF">KL86APRO_12644</name>
</gene>
<dbReference type="PANTHER" id="PTHR43685">
    <property type="entry name" value="GLYCOSYLTRANSFERASE"/>
    <property type="match status" value="1"/>
</dbReference>
<sequence>MGGDLGGVPPGPGIAMTAAPSISVVIPCYNSGATLPQTLDSLRAQTLPPHEVIVVDDGSSDPATVALLDSLTAVRLVRQPNRGLPAARNAGFAAATGEFVLPLDADDWLEPDALEKLVAALRREPTAAFAFSHLRLEGESRGVLAKHYNFFEQLFLNQLPYALLIRRSEWAAAGGYDETMRRGYEDWEFNVRLGARGGFGVVVPEPLFHYRVTSGGMLLSKSRHLHGSLWAEVQARNPAVYRWTALWKLWRIWRRRPSTYPLGLFFPWLALHRFLPDAAFQAVFRRLVQYSHGSRVALRAPAKERAP</sequence>
<dbReference type="GO" id="GO:0044010">
    <property type="term" value="P:single-species biofilm formation"/>
    <property type="evidence" value="ECO:0007669"/>
    <property type="project" value="TreeGrafter"/>
</dbReference>
<evidence type="ECO:0000313" key="2">
    <source>
        <dbReference type="EMBL" id="SBW09656.1"/>
    </source>
</evidence>
<dbReference type="SUPFAM" id="SSF53448">
    <property type="entry name" value="Nucleotide-diphospho-sugar transferases"/>
    <property type="match status" value="1"/>
</dbReference>
<dbReference type="InterPro" id="IPR050834">
    <property type="entry name" value="Glycosyltransf_2"/>
</dbReference>
<dbReference type="CDD" id="cd00761">
    <property type="entry name" value="Glyco_tranf_GTA_type"/>
    <property type="match status" value="1"/>
</dbReference>
<dbReference type="Gene3D" id="3.90.550.10">
    <property type="entry name" value="Spore Coat Polysaccharide Biosynthesis Protein SpsA, Chain A"/>
    <property type="match status" value="1"/>
</dbReference>
<dbReference type="PANTHER" id="PTHR43685:SF2">
    <property type="entry name" value="GLYCOSYLTRANSFERASE 2-LIKE DOMAIN-CONTAINING PROTEIN"/>
    <property type="match status" value="1"/>
</dbReference>
<dbReference type="InterPro" id="IPR029044">
    <property type="entry name" value="Nucleotide-diphossugar_trans"/>
</dbReference>
<dbReference type="Pfam" id="PF00535">
    <property type="entry name" value="Glycos_transf_2"/>
    <property type="match status" value="1"/>
</dbReference>
<protein>
    <recommendedName>
        <fullName evidence="1">Glycosyltransferase 2-like domain-containing protein</fullName>
    </recommendedName>
</protein>
<dbReference type="EMBL" id="FLUO01000001">
    <property type="protein sequence ID" value="SBW09656.1"/>
    <property type="molecule type" value="Genomic_DNA"/>
</dbReference>
<proteinExistence type="predicted"/>
<dbReference type="InterPro" id="IPR001173">
    <property type="entry name" value="Glyco_trans_2-like"/>
</dbReference>
<reference evidence="2" key="1">
    <citation type="submission" date="2016-04" db="EMBL/GenBank/DDBJ databases">
        <authorList>
            <person name="Evans L.H."/>
            <person name="Alamgir A."/>
            <person name="Owens N."/>
            <person name="Weber N.D."/>
            <person name="Virtaneva K."/>
            <person name="Barbian K."/>
            <person name="Babar A."/>
            <person name="Rosenke K."/>
        </authorList>
    </citation>
    <scope>NUCLEOTIDE SEQUENCE</scope>
    <source>
        <strain evidence="2">86</strain>
    </source>
</reference>
<accession>A0A212KD83</accession>